<dbReference type="Proteomes" id="UP000092377">
    <property type="component" value="Unassembled WGS sequence"/>
</dbReference>
<organism evidence="1 2">
    <name type="scientific">Morganella psychrotolerans</name>
    <dbReference type="NCBI Taxonomy" id="368603"/>
    <lineage>
        <taxon>Bacteria</taxon>
        <taxon>Pseudomonadati</taxon>
        <taxon>Pseudomonadota</taxon>
        <taxon>Gammaproteobacteria</taxon>
        <taxon>Enterobacterales</taxon>
        <taxon>Morganellaceae</taxon>
        <taxon>Morganella</taxon>
    </lineage>
</organism>
<gene>
    <name evidence="1" type="ORF">AYY18_08940</name>
</gene>
<dbReference type="OrthoDB" id="6466953at2"/>
<dbReference type="RefSeq" id="WP_067404821.1">
    <property type="nucleotide sequence ID" value="NZ_LZEY01000045.1"/>
</dbReference>
<protein>
    <submittedName>
        <fullName evidence="1">Uncharacterized protein</fullName>
    </submittedName>
</protein>
<reference evidence="2" key="1">
    <citation type="submission" date="2016-06" db="EMBL/GenBank/DDBJ databases">
        <authorList>
            <person name="Butler K."/>
        </authorList>
    </citation>
    <scope>NUCLEOTIDE SEQUENCE [LARGE SCALE GENOMIC DNA]</scope>
    <source>
        <strain evidence="2">GCSL-Mp20</strain>
    </source>
</reference>
<keyword evidence="2" id="KW-1185">Reference proteome</keyword>
<proteinExistence type="predicted"/>
<evidence type="ECO:0000313" key="1">
    <source>
        <dbReference type="EMBL" id="OBU05193.1"/>
    </source>
</evidence>
<dbReference type="EMBL" id="LZEY01000045">
    <property type="protein sequence ID" value="OBU05193.1"/>
    <property type="molecule type" value="Genomic_DNA"/>
</dbReference>
<sequence>MLNKTKDNVFLSDTEIHAFDELYDENYLLSKYICRENIDKLKKTAWFKRKKKWGIPFRYNDLTIIRESIRHHPDNWVDYLVETIRLSKSRYWNDWLITETYEYWLNNNYSDLNVLKKKYNKYTTARNQLSALIMLYKKNMTLIGGKRITQTEQKLADCNNNLSHLKMDIDTLSQSVPFTRRDFYDALRAAVYYNDKQKYTDIPEELKAVIDSILLLKENDNNEFLHKLLYQRNICLRGDILRWN</sequence>
<name>A0A1B8H7Z1_9GAMM</name>
<dbReference type="AlphaFoldDB" id="A0A1B8H7Z1"/>
<evidence type="ECO:0000313" key="2">
    <source>
        <dbReference type="Proteomes" id="UP000092377"/>
    </source>
</evidence>
<comment type="caution">
    <text evidence="1">The sequence shown here is derived from an EMBL/GenBank/DDBJ whole genome shotgun (WGS) entry which is preliminary data.</text>
</comment>
<accession>A0A1B8H7Z1</accession>